<dbReference type="InterPro" id="IPR036457">
    <property type="entry name" value="PPM-type-like_dom_sf"/>
</dbReference>
<reference evidence="2 3" key="1">
    <citation type="submission" date="2017-02" db="EMBL/GenBank/DDBJ databases">
        <title>The complete genomic sequence of a novel cold adapted crude oil-degrading bacterium Planococcus qaidamina Y42.</title>
        <authorList>
            <person name="Yang R."/>
        </authorList>
    </citation>
    <scope>NUCLEOTIDE SEQUENCE [LARGE SCALE GENOMIC DNA]</scope>
    <source>
        <strain evidence="2 3">Y42</strain>
    </source>
</reference>
<dbReference type="GO" id="GO:0004722">
    <property type="term" value="F:protein serine/threonine phosphatase activity"/>
    <property type="evidence" value="ECO:0007669"/>
    <property type="project" value="InterPro"/>
</dbReference>
<dbReference type="PROSITE" id="PS51746">
    <property type="entry name" value="PPM_2"/>
    <property type="match status" value="1"/>
</dbReference>
<proteinExistence type="predicted"/>
<name>A0A1Q2KZY9_9BACL</name>
<gene>
    <name evidence="2" type="ORF">B0X71_12175</name>
</gene>
<dbReference type="SMART" id="SM00331">
    <property type="entry name" value="PP2C_SIG"/>
    <property type="match status" value="1"/>
</dbReference>
<evidence type="ECO:0000313" key="2">
    <source>
        <dbReference type="EMBL" id="AQQ53765.1"/>
    </source>
</evidence>
<dbReference type="NCBIfam" id="NF033484">
    <property type="entry name" value="Stp1_PP2C_phos"/>
    <property type="match status" value="1"/>
</dbReference>
<dbReference type="Gene3D" id="3.60.40.10">
    <property type="entry name" value="PPM-type phosphatase domain"/>
    <property type="match status" value="1"/>
</dbReference>
<dbReference type="OrthoDB" id="9801841at2"/>
<dbReference type="Pfam" id="PF13672">
    <property type="entry name" value="PP2C_2"/>
    <property type="match status" value="1"/>
</dbReference>
<keyword evidence="3" id="KW-1185">Reference proteome</keyword>
<evidence type="ECO:0000259" key="1">
    <source>
        <dbReference type="PROSITE" id="PS51746"/>
    </source>
</evidence>
<dbReference type="KEGG" id="pmar:B0X71_12175"/>
<dbReference type="CDD" id="cd00143">
    <property type="entry name" value="PP2Cc"/>
    <property type="match status" value="1"/>
</dbReference>
<dbReference type="SUPFAM" id="SSF81606">
    <property type="entry name" value="PP2C-like"/>
    <property type="match status" value="1"/>
</dbReference>
<dbReference type="InterPro" id="IPR001932">
    <property type="entry name" value="PPM-type_phosphatase-like_dom"/>
</dbReference>
<dbReference type="EMBL" id="CP019640">
    <property type="protein sequence ID" value="AQQ53765.1"/>
    <property type="molecule type" value="Genomic_DNA"/>
</dbReference>
<dbReference type="AlphaFoldDB" id="A0A1Q2KZY9"/>
<organism evidence="2 3">
    <name type="scientific">Planococcus lenghuensis</name>
    <dbReference type="NCBI Taxonomy" id="2213202"/>
    <lineage>
        <taxon>Bacteria</taxon>
        <taxon>Bacillati</taxon>
        <taxon>Bacillota</taxon>
        <taxon>Bacilli</taxon>
        <taxon>Bacillales</taxon>
        <taxon>Caryophanaceae</taxon>
        <taxon>Planococcus</taxon>
    </lineage>
</organism>
<dbReference type="RefSeq" id="WP_077589663.1">
    <property type="nucleotide sequence ID" value="NZ_CP019640.1"/>
</dbReference>
<evidence type="ECO:0000313" key="3">
    <source>
        <dbReference type="Proteomes" id="UP000188184"/>
    </source>
</evidence>
<accession>A0A1Q2KZY9</accession>
<protein>
    <submittedName>
        <fullName evidence="2">Protein phosphatase</fullName>
    </submittedName>
</protein>
<dbReference type="Proteomes" id="UP000188184">
    <property type="component" value="Chromosome"/>
</dbReference>
<dbReference type="InterPro" id="IPR015655">
    <property type="entry name" value="PP2C"/>
</dbReference>
<sequence length="250" mass="27437">MFRYTLESDIGRKREVNEDQAAVLRRPDGLFLGIVADGMGGHNAGDLASRMAAEELGRLFMEEEETAFLSAEAKKDWLLQSVKQINRQVYNHALLNPACSGMGTTLLAAIVSRDDCVLCHIGDSRAYVFDGTARQITRDHTYVNLLVDTGELSQAEAEDHPKKHLIIRALGTEPDIEGDLLEVELTASLCLLLCSDGLSNKLSEAEIAAVLHGELPLAEKGNELIRRANELGGEDNISFVLFCADEEVKR</sequence>
<feature type="domain" description="PPM-type phosphatase" evidence="1">
    <location>
        <begin position="3"/>
        <end position="244"/>
    </location>
</feature>
<dbReference type="PANTHER" id="PTHR47992">
    <property type="entry name" value="PROTEIN PHOSPHATASE"/>
    <property type="match status" value="1"/>
</dbReference>
<dbReference type="SMART" id="SM00332">
    <property type="entry name" value="PP2Cc"/>
    <property type="match status" value="1"/>
</dbReference>